<dbReference type="InterPro" id="IPR046363">
    <property type="entry name" value="MS_N_TIM-barrel_dom"/>
</dbReference>
<dbReference type="GO" id="GO:0009436">
    <property type="term" value="P:glyoxylate catabolic process"/>
    <property type="evidence" value="ECO:0007669"/>
    <property type="project" value="TreeGrafter"/>
</dbReference>
<dbReference type="GO" id="GO:0003697">
    <property type="term" value="F:single-stranded DNA binding"/>
    <property type="evidence" value="ECO:0007669"/>
    <property type="project" value="InterPro"/>
</dbReference>
<accession>A0A7R9Q8H3</accession>
<dbReference type="Pfam" id="PF03741">
    <property type="entry name" value="TerC"/>
    <property type="match status" value="1"/>
</dbReference>
<evidence type="ECO:0000256" key="2">
    <source>
        <dbReference type="SAM" id="MobiDB-lite"/>
    </source>
</evidence>
<dbReference type="OrthoDB" id="8300147at2759"/>
<dbReference type="Gene3D" id="1.20.1220.12">
    <property type="entry name" value="Malate synthase, domain III"/>
    <property type="match status" value="1"/>
</dbReference>
<evidence type="ECO:0000313" key="6">
    <source>
        <dbReference type="EMBL" id="CAD7636294.1"/>
    </source>
</evidence>
<dbReference type="Gene3D" id="3.30.465.10">
    <property type="match status" value="1"/>
</dbReference>
<keyword evidence="3" id="KW-0812">Transmembrane</keyword>
<dbReference type="SUPFAM" id="SSF47364">
    <property type="entry name" value="Domain of the SRP/SRP receptor G-proteins"/>
    <property type="match status" value="1"/>
</dbReference>
<dbReference type="PANTHER" id="PTHR42739">
    <property type="entry name" value="MALATE SYNTHASE G"/>
    <property type="match status" value="1"/>
</dbReference>
<dbReference type="GO" id="GO:0004474">
    <property type="term" value="F:malate synthase activity"/>
    <property type="evidence" value="ECO:0007669"/>
    <property type="project" value="InterPro"/>
</dbReference>
<dbReference type="InterPro" id="IPR036590">
    <property type="entry name" value="SRAP-like"/>
</dbReference>
<keyword evidence="7" id="KW-1185">Reference proteome</keyword>
<dbReference type="GO" id="GO:0000287">
    <property type="term" value="F:magnesium ion binding"/>
    <property type="evidence" value="ECO:0007669"/>
    <property type="project" value="TreeGrafter"/>
</dbReference>
<gene>
    <name evidence="6" type="ORF">ONB1V03_LOCUS92</name>
</gene>
<evidence type="ECO:0000313" key="7">
    <source>
        <dbReference type="Proteomes" id="UP000728032"/>
    </source>
</evidence>
<dbReference type="GO" id="GO:0106300">
    <property type="term" value="P:protein-DNA covalent cross-linking repair"/>
    <property type="evidence" value="ECO:0007669"/>
    <property type="project" value="InterPro"/>
</dbReference>
<dbReference type="InterPro" id="IPR036225">
    <property type="entry name" value="SRP/SRP_N"/>
</dbReference>
<dbReference type="Gene3D" id="3.10.580.10">
    <property type="entry name" value="CBS-domain"/>
    <property type="match status" value="1"/>
</dbReference>
<dbReference type="InterPro" id="IPR036318">
    <property type="entry name" value="FAD-bd_PCMH-like_sf"/>
</dbReference>
<dbReference type="EMBL" id="OC914827">
    <property type="protein sequence ID" value="CAD7636294.1"/>
    <property type="molecule type" value="Genomic_DNA"/>
</dbReference>
<dbReference type="InterPro" id="IPR042101">
    <property type="entry name" value="SRP54_N_sf"/>
</dbReference>
<protein>
    <recommendedName>
        <fullName evidence="8">Malate synthase</fullName>
    </recommendedName>
</protein>
<dbReference type="InterPro" id="IPR046342">
    <property type="entry name" value="CBS_dom_sf"/>
</dbReference>
<dbReference type="Gene3D" id="3.20.20.360">
    <property type="entry name" value="Malate synthase, domain 3"/>
    <property type="match status" value="2"/>
</dbReference>
<feature type="transmembrane region" description="Helical" evidence="3">
    <location>
        <begin position="713"/>
        <end position="735"/>
    </location>
</feature>
<dbReference type="GO" id="GO:0006614">
    <property type="term" value="P:SRP-dependent cotranslational protein targeting to membrane"/>
    <property type="evidence" value="ECO:0007669"/>
    <property type="project" value="InterPro"/>
</dbReference>
<organism evidence="6">
    <name type="scientific">Oppiella nova</name>
    <dbReference type="NCBI Taxonomy" id="334625"/>
    <lineage>
        <taxon>Eukaryota</taxon>
        <taxon>Metazoa</taxon>
        <taxon>Ecdysozoa</taxon>
        <taxon>Arthropoda</taxon>
        <taxon>Chelicerata</taxon>
        <taxon>Arachnida</taxon>
        <taxon>Acari</taxon>
        <taxon>Acariformes</taxon>
        <taxon>Sarcoptiformes</taxon>
        <taxon>Oribatida</taxon>
        <taxon>Brachypylina</taxon>
        <taxon>Oppioidea</taxon>
        <taxon>Oppiidae</taxon>
        <taxon>Oppiella</taxon>
    </lineage>
</organism>
<feature type="compositionally biased region" description="Polar residues" evidence="2">
    <location>
        <begin position="38"/>
        <end position="52"/>
    </location>
</feature>
<dbReference type="PANTHER" id="PTHR42739:SF1">
    <property type="entry name" value="MALATE SYNTHASE G"/>
    <property type="match status" value="1"/>
</dbReference>
<dbReference type="InterPro" id="IPR011076">
    <property type="entry name" value="Malate_synth_sf"/>
</dbReference>
<dbReference type="SUPFAM" id="SSF56176">
    <property type="entry name" value="FAD-binding/transporter-associated domain-like"/>
    <property type="match status" value="1"/>
</dbReference>
<keyword evidence="3" id="KW-1133">Transmembrane helix</keyword>
<feature type="region of interest" description="Disordered" evidence="2">
    <location>
        <begin position="38"/>
        <end position="60"/>
    </location>
</feature>
<feature type="transmembrane region" description="Helical" evidence="3">
    <location>
        <begin position="747"/>
        <end position="766"/>
    </location>
</feature>
<dbReference type="SUPFAM" id="SSF51645">
    <property type="entry name" value="Malate synthase G"/>
    <property type="match status" value="1"/>
</dbReference>
<feature type="domain" description="Transporter-associated" evidence="5">
    <location>
        <begin position="986"/>
        <end position="1067"/>
    </location>
</feature>
<comment type="subcellular location">
    <subcellularLocation>
        <location evidence="1">Cell membrane</location>
        <topology evidence="1">Multi-pass membrane protein</topology>
    </subcellularLocation>
</comment>
<dbReference type="GO" id="GO:0005829">
    <property type="term" value="C:cytosol"/>
    <property type="evidence" value="ECO:0007669"/>
    <property type="project" value="TreeGrafter"/>
</dbReference>
<evidence type="ECO:0000259" key="4">
    <source>
        <dbReference type="SMART" id="SM00963"/>
    </source>
</evidence>
<evidence type="ECO:0000259" key="5">
    <source>
        <dbReference type="SMART" id="SM01091"/>
    </source>
</evidence>
<dbReference type="GO" id="GO:0050660">
    <property type="term" value="F:flavin adenine dinucleotide binding"/>
    <property type="evidence" value="ECO:0007669"/>
    <property type="project" value="InterPro"/>
</dbReference>
<dbReference type="Pfam" id="PF03471">
    <property type="entry name" value="CorC_HlyC"/>
    <property type="match status" value="1"/>
</dbReference>
<feature type="transmembrane region" description="Helical" evidence="3">
    <location>
        <begin position="668"/>
        <end position="692"/>
    </location>
</feature>
<dbReference type="InterPro" id="IPR048355">
    <property type="entry name" value="MS_C"/>
</dbReference>
<name>A0A7R9Q8H3_9ACAR</name>
<keyword evidence="3" id="KW-0472">Membrane</keyword>
<dbReference type="Gene3D" id="1.20.120.140">
    <property type="entry name" value="Signal recognition particle SRP54, nucleotide-binding domain"/>
    <property type="match status" value="1"/>
</dbReference>
<dbReference type="InterPro" id="IPR036005">
    <property type="entry name" value="Creatinase/aminopeptidase-like"/>
</dbReference>
<dbReference type="GO" id="GO:0005525">
    <property type="term" value="F:GTP binding"/>
    <property type="evidence" value="ECO:0007669"/>
    <property type="project" value="InterPro"/>
</dbReference>
<dbReference type="EMBL" id="CAJPVJ010000002">
    <property type="protein sequence ID" value="CAG2156408.1"/>
    <property type="molecule type" value="Genomic_DNA"/>
</dbReference>
<dbReference type="SUPFAM" id="SSF54631">
    <property type="entry name" value="CBS-domain pair"/>
    <property type="match status" value="1"/>
</dbReference>
<feature type="transmembrane region" description="Helical" evidence="3">
    <location>
        <begin position="778"/>
        <end position="801"/>
    </location>
</feature>
<dbReference type="SUPFAM" id="SSF55920">
    <property type="entry name" value="Creatinase/aminopeptidase"/>
    <property type="match status" value="1"/>
</dbReference>
<dbReference type="SUPFAM" id="SSF143081">
    <property type="entry name" value="BB1717-like"/>
    <property type="match status" value="1"/>
</dbReference>
<reference evidence="6" key="1">
    <citation type="submission" date="2020-11" db="EMBL/GenBank/DDBJ databases">
        <authorList>
            <person name="Tran Van P."/>
        </authorList>
    </citation>
    <scope>NUCLEOTIDE SEQUENCE</scope>
</reference>
<dbReference type="InterPro" id="IPR016169">
    <property type="entry name" value="FAD-bd_PCMH_sub2"/>
</dbReference>
<sequence>MQEQQNKFLIDADIGDDDVTLPSLPAVNVPIIENNVETPKTEPIQTESQDAQIESADEKSKGGFFSRMKEGLTKSRKSLADGMVNILIGGKEIDDELLEEVEEQLLVADIGVEATKTIIANLTERTERGDLIYSHSLYKALQEELVALLAPRPNVYKVKVRKSCLQQEIPSVQRQLNNFKSGVNVTILLSWLKVMVQIVLQSFLMPLKVHVPKTVQPRLWRKNHNLSVLMATNLHPLKFPVGKTDAAGVKDLVLEAAVTTIQDLEDSIAAVDAEEKVEGYRNWLGLMKDRTHKNLIGGETTLHGRSLMLLRNVGHLMTNPAILVDGAEIYEGDEIHTFMEAGPFVRKGEVKSQIWFPAYENRNVMVGLQAGLRGKAQIGKARQQELLKTEALPLDDLLTPPLATDTNWTEEEKTKELENNLQGILGYVVRWVDLGVGCSKVPDINNVGLMEDRATLRISSQHVANWLRHGIVTKAQVEEVMQRMAKIVDEQNANDPEYSNMAPGFDGYAYKAAYDLVFKGGEQPSVNFGLVPKWAEDKEAAKHTYNARNETLMEKRSFVEAFSKCQFGVIPVTEFYESKYINGRPQRWGITRLKTGEVVRSATMISMDAHTHPMMSEFHEPRTDKRSVVVIPHHRLDEWLGLQQPNISSFIEGLLSIISWLVTLTKPLIAFGGLSFSGRDLILLFGGLFLVYKAVTELHEKMEGKPEVKSSGAVVYASFWAVVAQIIVLDAVFSLDSVITAIGMVDNIYVMMAAVTIAVVVMLIASKPLTAFVNKHPTVVILCLSFLLLIGVSLIAEGFGFHIPKGYIYSGIGVAILIEAFNQFSSRNVEKHQSKTPLRHRTADSILKLMGSKLDADLLQSPEALAAQKAFGDEERYMVGGVLTLAERSVASIMTPRNQISWINLEDDAESIRQQILAVPHSLFPVCRGQLDKVVTVVRAKELIDVLDEPEQLQALLKRSRLISPLDVFEAIAGEFPDADEQLELIKLNDTTWKASGMLDLYQLELELGMLDLVQEDSGYFSVAGLILDKTQGEAKVGTQIEQEGIWFEVIEMDENRIKTLNLKRKDWLKRLMRQWWLGFIWSNLVQHSGILAMRSNKLGNVKVIRSFVNIVVMGLGLVLKKGMVFTIEPMINAGKSSVKELKDGWTVVTADKSLSAQWEHMVAVTDTGFELLTPWPEGTGNYPEI</sequence>
<proteinExistence type="predicted"/>
<dbReference type="FunFam" id="1.20.120.140:FF:000002">
    <property type="entry name" value="Signal recognition particle receptor FtsY"/>
    <property type="match status" value="1"/>
</dbReference>
<dbReference type="SMART" id="SM01091">
    <property type="entry name" value="CorC_HlyC"/>
    <property type="match status" value="1"/>
</dbReference>
<dbReference type="Proteomes" id="UP000728032">
    <property type="component" value="Unassembled WGS sequence"/>
</dbReference>
<dbReference type="Pfam" id="PF20659">
    <property type="entry name" value="MS_C"/>
    <property type="match status" value="1"/>
</dbReference>
<evidence type="ECO:0000256" key="3">
    <source>
        <dbReference type="SAM" id="Phobius"/>
    </source>
</evidence>
<dbReference type="Gene3D" id="3.90.230.10">
    <property type="entry name" value="Creatinase/methionine aminopeptidase superfamily"/>
    <property type="match status" value="1"/>
</dbReference>
<evidence type="ECO:0000256" key="1">
    <source>
        <dbReference type="ARBA" id="ARBA00004651"/>
    </source>
</evidence>
<dbReference type="GO" id="GO:0006097">
    <property type="term" value="P:glyoxylate cycle"/>
    <property type="evidence" value="ECO:0007669"/>
    <property type="project" value="InterPro"/>
</dbReference>
<dbReference type="InterPro" id="IPR005496">
    <property type="entry name" value="Integral_membrane_TerC"/>
</dbReference>
<dbReference type="Pfam" id="PF02881">
    <property type="entry name" value="SRP54_N"/>
    <property type="match status" value="1"/>
</dbReference>
<dbReference type="SMART" id="SM00963">
    <property type="entry name" value="SRP54_N"/>
    <property type="match status" value="1"/>
</dbReference>
<dbReference type="InterPro" id="IPR013822">
    <property type="entry name" value="Signal_recog_particl_SRP54_hlx"/>
</dbReference>
<dbReference type="GO" id="GO:0005886">
    <property type="term" value="C:plasma membrane"/>
    <property type="evidence" value="ECO:0007669"/>
    <property type="project" value="UniProtKB-SubCell"/>
</dbReference>
<dbReference type="AlphaFoldDB" id="A0A7R9Q8H3"/>
<dbReference type="InterPro" id="IPR006253">
    <property type="entry name" value="Malate_synthG"/>
</dbReference>
<feature type="domain" description="Signal recognition particle SRP54 helical bundle" evidence="4">
    <location>
        <begin position="68"/>
        <end position="149"/>
    </location>
</feature>
<dbReference type="InterPro" id="IPR044856">
    <property type="entry name" value="Malate_synth_C_sf"/>
</dbReference>
<dbReference type="InterPro" id="IPR005170">
    <property type="entry name" value="Transptr-assoc_dom"/>
</dbReference>
<evidence type="ECO:0008006" key="8">
    <source>
        <dbReference type="Google" id="ProtNLM"/>
    </source>
</evidence>